<proteinExistence type="predicted"/>
<sequence>MVELVLDSTKKRISIQYESVINHDTPIYSTTIASNFHLYDMVISQNQPGCIVHLTSATARLLYIDNTTQVVNVANLQPRVLPRNAKQLAYDCNSTVLQVDDLVIPLSWDQLQDRNRGKSSTSTTIAVGNSELYAGTICRVKHILQSKLFLHNDSIKAMYGGMFVVDASTVQKFST</sequence>
<name>A0A146LFG2_LYGHE</name>
<evidence type="ECO:0000313" key="1">
    <source>
        <dbReference type="EMBL" id="JAQ06888.1"/>
    </source>
</evidence>
<dbReference type="EMBL" id="GDHC01011741">
    <property type="protein sequence ID" value="JAQ06888.1"/>
    <property type="molecule type" value="Transcribed_RNA"/>
</dbReference>
<organism evidence="1">
    <name type="scientific">Lygus hesperus</name>
    <name type="common">Western plant bug</name>
    <dbReference type="NCBI Taxonomy" id="30085"/>
    <lineage>
        <taxon>Eukaryota</taxon>
        <taxon>Metazoa</taxon>
        <taxon>Ecdysozoa</taxon>
        <taxon>Arthropoda</taxon>
        <taxon>Hexapoda</taxon>
        <taxon>Insecta</taxon>
        <taxon>Pterygota</taxon>
        <taxon>Neoptera</taxon>
        <taxon>Paraneoptera</taxon>
        <taxon>Hemiptera</taxon>
        <taxon>Heteroptera</taxon>
        <taxon>Panheteroptera</taxon>
        <taxon>Cimicomorpha</taxon>
        <taxon>Miridae</taxon>
        <taxon>Mirini</taxon>
        <taxon>Lygus</taxon>
    </lineage>
</organism>
<gene>
    <name evidence="1" type="ORF">g.20649</name>
</gene>
<protein>
    <submittedName>
        <fullName evidence="1">Uncharacterized protein</fullName>
    </submittedName>
</protein>
<dbReference type="AlphaFoldDB" id="A0A146LFG2"/>
<reference evidence="1" key="1">
    <citation type="journal article" date="2016" name="Gigascience">
        <title>De novo construction of an expanded transcriptome assembly for the western tarnished plant bug, Lygus hesperus.</title>
        <authorList>
            <person name="Tassone E.E."/>
            <person name="Geib S.M."/>
            <person name="Hall B."/>
            <person name="Fabrick J.A."/>
            <person name="Brent C.S."/>
            <person name="Hull J.J."/>
        </authorList>
    </citation>
    <scope>NUCLEOTIDE SEQUENCE</scope>
</reference>
<accession>A0A146LFG2</accession>